<evidence type="ECO:0000313" key="2">
    <source>
        <dbReference type="Proteomes" id="UP000779507"/>
    </source>
</evidence>
<keyword evidence="2" id="KW-1185">Reference proteome</keyword>
<proteinExistence type="predicted"/>
<organism evidence="1 2">
    <name type="scientific">Hymenobacter caeli</name>
    <dbReference type="NCBI Taxonomy" id="2735894"/>
    <lineage>
        <taxon>Bacteria</taxon>
        <taxon>Pseudomonadati</taxon>
        <taxon>Bacteroidota</taxon>
        <taxon>Cytophagia</taxon>
        <taxon>Cytophagales</taxon>
        <taxon>Hymenobacteraceae</taxon>
        <taxon>Hymenobacter</taxon>
    </lineage>
</organism>
<name>A0ABX2FL97_9BACT</name>
<reference evidence="1 2" key="1">
    <citation type="submission" date="2020-05" db="EMBL/GenBank/DDBJ databases">
        <title>Genomic Encyclopedia of Type Strains, Phase IV (KMG-V): Genome sequencing to study the core and pangenomes of soil and plant-associated prokaryotes.</title>
        <authorList>
            <person name="Whitman W."/>
        </authorList>
    </citation>
    <scope>NUCLEOTIDE SEQUENCE [LARGE SCALE GENOMIC DNA]</scope>
    <source>
        <strain evidence="1 2">9A</strain>
    </source>
</reference>
<accession>A0ABX2FL97</accession>
<dbReference type="RefSeq" id="WP_173808094.1">
    <property type="nucleotide sequence ID" value="NZ_JABSNP010000001.1"/>
</dbReference>
<dbReference type="Proteomes" id="UP000779507">
    <property type="component" value="Unassembled WGS sequence"/>
</dbReference>
<dbReference type="EMBL" id="JABSNP010000001">
    <property type="protein sequence ID" value="NRT17304.1"/>
    <property type="molecule type" value="Genomic_DNA"/>
</dbReference>
<sequence length="91" mass="9728">MDSLVVTPASEADLQLLTALLKKMKIKARVVAAPAEAPLSAATKAAKAAANKLIPRTKAERDLVEAIGEMKEIMAGRKQAISLKQFLDEVE</sequence>
<protein>
    <submittedName>
        <fullName evidence="1">MinD superfamily P-loop ATPase</fullName>
    </submittedName>
</protein>
<comment type="caution">
    <text evidence="1">The sequence shown here is derived from an EMBL/GenBank/DDBJ whole genome shotgun (WGS) entry which is preliminary data.</text>
</comment>
<gene>
    <name evidence="1" type="ORF">HNP98_000107</name>
</gene>
<evidence type="ECO:0000313" key="1">
    <source>
        <dbReference type="EMBL" id="NRT17304.1"/>
    </source>
</evidence>